<dbReference type="GeneID" id="17258231"/>
<name>A0A0D3J4D3_EMIH1</name>
<dbReference type="GeneID" id="19046369"/>
<dbReference type="PaxDb" id="2903-EOD12190"/>
<sequence>TVAVTGANAGIGREAALFLAQAGFGVVLCSRDQEKGESAAAEIRTVSPEARVSVVPLDLASVRSVEAAAPLIISAAKELGSPLRGLILNAGIWPGSLQTTADGMELALQVCHIGHQQLTQRLLPDLASSSGGAESRVVTVSSSAHAFADEVGTDDPLYASTAFDTNRNYGRAKFANMLFAQELAKRAPPGVLSTAAHPGLVLTTLFKELG</sequence>
<dbReference type="PRINTS" id="PR00081">
    <property type="entry name" value="GDHRDH"/>
</dbReference>
<dbReference type="InterPro" id="IPR002347">
    <property type="entry name" value="SDR_fam"/>
</dbReference>
<dbReference type="RefSeq" id="XP_005764619.1">
    <property type="nucleotide sequence ID" value="XM_005764562.1"/>
</dbReference>
<reference evidence="3" key="2">
    <citation type="submission" date="2024-10" db="UniProtKB">
        <authorList>
            <consortium name="EnsemblProtists"/>
        </authorList>
    </citation>
    <scope>IDENTIFICATION</scope>
</reference>
<proteinExistence type="inferred from homology"/>
<evidence type="ECO:0000313" key="4">
    <source>
        <dbReference type="Proteomes" id="UP000013827"/>
    </source>
</evidence>
<dbReference type="STRING" id="2903.R1C6X1"/>
<reference evidence="4" key="1">
    <citation type="journal article" date="2013" name="Nature">
        <title>Pan genome of the phytoplankton Emiliania underpins its global distribution.</title>
        <authorList>
            <person name="Read B.A."/>
            <person name="Kegel J."/>
            <person name="Klute M.J."/>
            <person name="Kuo A."/>
            <person name="Lefebvre S.C."/>
            <person name="Maumus F."/>
            <person name="Mayer C."/>
            <person name="Miller J."/>
            <person name="Monier A."/>
            <person name="Salamov A."/>
            <person name="Young J."/>
            <person name="Aguilar M."/>
            <person name="Claverie J.M."/>
            <person name="Frickenhaus S."/>
            <person name="Gonzalez K."/>
            <person name="Herman E.K."/>
            <person name="Lin Y.C."/>
            <person name="Napier J."/>
            <person name="Ogata H."/>
            <person name="Sarno A.F."/>
            <person name="Shmutz J."/>
            <person name="Schroeder D."/>
            <person name="de Vargas C."/>
            <person name="Verret F."/>
            <person name="von Dassow P."/>
            <person name="Valentin K."/>
            <person name="Van de Peer Y."/>
            <person name="Wheeler G."/>
            <person name="Dacks J.B."/>
            <person name="Delwiche C.F."/>
            <person name="Dyhrman S.T."/>
            <person name="Glockner G."/>
            <person name="John U."/>
            <person name="Richards T."/>
            <person name="Worden A.Z."/>
            <person name="Zhang X."/>
            <person name="Grigoriev I.V."/>
            <person name="Allen A.E."/>
            <person name="Bidle K."/>
            <person name="Borodovsky M."/>
            <person name="Bowler C."/>
            <person name="Brownlee C."/>
            <person name="Cock J.M."/>
            <person name="Elias M."/>
            <person name="Gladyshev V.N."/>
            <person name="Groth M."/>
            <person name="Guda C."/>
            <person name="Hadaegh A."/>
            <person name="Iglesias-Rodriguez M.D."/>
            <person name="Jenkins J."/>
            <person name="Jones B.M."/>
            <person name="Lawson T."/>
            <person name="Leese F."/>
            <person name="Lindquist E."/>
            <person name="Lobanov A."/>
            <person name="Lomsadze A."/>
            <person name="Malik S.B."/>
            <person name="Marsh M.E."/>
            <person name="Mackinder L."/>
            <person name="Mock T."/>
            <person name="Mueller-Roeber B."/>
            <person name="Pagarete A."/>
            <person name="Parker M."/>
            <person name="Probert I."/>
            <person name="Quesneville H."/>
            <person name="Raines C."/>
            <person name="Rensing S.A."/>
            <person name="Riano-Pachon D.M."/>
            <person name="Richier S."/>
            <person name="Rokitta S."/>
            <person name="Shiraiwa Y."/>
            <person name="Soanes D.M."/>
            <person name="van der Giezen M."/>
            <person name="Wahlund T.M."/>
            <person name="Williams B."/>
            <person name="Wilson W."/>
            <person name="Wolfe G."/>
            <person name="Wurch L.L."/>
        </authorList>
    </citation>
    <scope>NUCLEOTIDE SEQUENCE</scope>
</reference>
<dbReference type="eggNOG" id="KOG1208">
    <property type="taxonomic scope" value="Eukaryota"/>
</dbReference>
<dbReference type="RefSeq" id="XP_005770797.1">
    <property type="nucleotide sequence ID" value="XM_005770740.1"/>
</dbReference>
<keyword evidence="2" id="KW-0560">Oxidoreductase</keyword>
<protein>
    <submittedName>
        <fullName evidence="3">Uncharacterized protein</fullName>
    </submittedName>
</protein>
<comment type="similarity">
    <text evidence="1">Belongs to the short-chain dehydrogenases/reductases (SDR) family.</text>
</comment>
<evidence type="ECO:0000256" key="2">
    <source>
        <dbReference type="ARBA" id="ARBA00023002"/>
    </source>
</evidence>
<dbReference type="OMA" id="NAGIMIC"/>
<dbReference type="Pfam" id="PF00106">
    <property type="entry name" value="adh_short"/>
    <property type="match status" value="1"/>
</dbReference>
<dbReference type="Proteomes" id="UP000013827">
    <property type="component" value="Unassembled WGS sequence"/>
</dbReference>
<dbReference type="AlphaFoldDB" id="A0A0D3J4D3"/>
<dbReference type="InterPro" id="IPR036291">
    <property type="entry name" value="NAD(P)-bd_dom_sf"/>
</dbReference>
<dbReference type="KEGG" id="ehx:EMIHUDRAFT_55010"/>
<dbReference type="RefSeq" id="XP_005790178.1">
    <property type="nucleotide sequence ID" value="XM_005790121.1"/>
</dbReference>
<dbReference type="KEGG" id="ehx:EMIHUDRAFT_55836"/>
<dbReference type="EnsemblProtists" id="EOD18368">
    <property type="protein sequence ID" value="EOD18368"/>
    <property type="gene ID" value="EMIHUDRAFT_55010"/>
</dbReference>
<accession>A0A0D3J4D3</accession>
<dbReference type="EnsemblProtists" id="EOD37749">
    <property type="protein sequence ID" value="EOD37749"/>
    <property type="gene ID" value="EMIHUDRAFT_55836"/>
</dbReference>
<dbReference type="GO" id="GO:0016491">
    <property type="term" value="F:oxidoreductase activity"/>
    <property type="evidence" value="ECO:0007669"/>
    <property type="project" value="UniProtKB-KW"/>
</dbReference>
<dbReference type="KEGG" id="ehx:EMIHUDRAFT_55014"/>
<dbReference type="GeneID" id="17283019"/>
<dbReference type="HOGENOM" id="CLU_010194_44_9_1"/>
<dbReference type="PANTHER" id="PTHR24320">
    <property type="entry name" value="RETINOL DEHYDROGENASE"/>
    <property type="match status" value="1"/>
</dbReference>
<dbReference type="EnsemblProtists" id="EOD12190">
    <property type="protein sequence ID" value="EOD12190"/>
    <property type="gene ID" value="EMIHUDRAFT_55014"/>
</dbReference>
<dbReference type="Gene3D" id="3.40.50.720">
    <property type="entry name" value="NAD(P)-binding Rossmann-like Domain"/>
    <property type="match status" value="1"/>
</dbReference>
<evidence type="ECO:0000256" key="1">
    <source>
        <dbReference type="ARBA" id="ARBA00006484"/>
    </source>
</evidence>
<keyword evidence="4" id="KW-1185">Reference proteome</keyword>
<evidence type="ECO:0000313" key="3">
    <source>
        <dbReference type="EnsemblProtists" id="EOD18368"/>
    </source>
</evidence>
<dbReference type="SUPFAM" id="SSF51735">
    <property type="entry name" value="NAD(P)-binding Rossmann-fold domains"/>
    <property type="match status" value="1"/>
</dbReference>
<organism evidence="3 4">
    <name type="scientific">Emiliania huxleyi (strain CCMP1516)</name>
    <dbReference type="NCBI Taxonomy" id="280463"/>
    <lineage>
        <taxon>Eukaryota</taxon>
        <taxon>Haptista</taxon>
        <taxon>Haptophyta</taxon>
        <taxon>Prymnesiophyceae</taxon>
        <taxon>Isochrysidales</taxon>
        <taxon>Noelaerhabdaceae</taxon>
        <taxon>Emiliania</taxon>
    </lineage>
</organism>
<dbReference type="PANTHER" id="PTHR24320:SF152">
    <property type="entry name" value="SHORT-CHAIN DEHYDROGENASE_REDUCTASE FAMILY PROTEIN"/>
    <property type="match status" value="1"/>
</dbReference>